<evidence type="ECO:0000256" key="1">
    <source>
        <dbReference type="SAM" id="MobiDB-lite"/>
    </source>
</evidence>
<proteinExistence type="predicted"/>
<feature type="region of interest" description="Disordered" evidence="1">
    <location>
        <begin position="27"/>
        <end position="52"/>
    </location>
</feature>
<keyword evidence="3" id="KW-1185">Reference proteome</keyword>
<organism evidence="2 3">
    <name type="scientific">Pseudoxanthomonas daejeonensis</name>
    <dbReference type="NCBI Taxonomy" id="266062"/>
    <lineage>
        <taxon>Bacteria</taxon>
        <taxon>Pseudomonadati</taxon>
        <taxon>Pseudomonadota</taxon>
        <taxon>Gammaproteobacteria</taxon>
        <taxon>Lysobacterales</taxon>
        <taxon>Lysobacteraceae</taxon>
        <taxon>Pseudoxanthomonas</taxon>
    </lineage>
</organism>
<protein>
    <submittedName>
        <fullName evidence="2">Uncharacterized protein</fullName>
    </submittedName>
</protein>
<dbReference type="EMBL" id="PDWN01000003">
    <property type="protein sequence ID" value="KAF1696486.1"/>
    <property type="molecule type" value="Genomic_DNA"/>
</dbReference>
<gene>
    <name evidence="2" type="ORF">CSC65_04535</name>
</gene>
<sequence>MWIAKFMSHLFPSPAPSRERVFIRPGLGESRPTGHFREFTVPPRYQRGGVGEARKASKSIRCPDGIIPCVGGNIP</sequence>
<comment type="caution">
    <text evidence="2">The sequence shown here is derived from an EMBL/GenBank/DDBJ whole genome shotgun (WGS) entry which is preliminary data.</text>
</comment>
<evidence type="ECO:0000313" key="3">
    <source>
        <dbReference type="Proteomes" id="UP000788419"/>
    </source>
</evidence>
<evidence type="ECO:0000313" key="2">
    <source>
        <dbReference type="EMBL" id="KAF1696486.1"/>
    </source>
</evidence>
<reference evidence="2 3" key="1">
    <citation type="submission" date="2017-10" db="EMBL/GenBank/DDBJ databases">
        <title>Whole genome sequencing of members of genus Pseudoxanthomonas.</title>
        <authorList>
            <person name="Kumar S."/>
            <person name="Bansal K."/>
            <person name="Kaur A."/>
            <person name="Patil P."/>
            <person name="Sharma S."/>
            <person name="Patil P.B."/>
        </authorList>
    </citation>
    <scope>NUCLEOTIDE SEQUENCE [LARGE SCALE GENOMIC DNA]</scope>
    <source>
        <strain evidence="2 3">DSM 17801</strain>
    </source>
</reference>
<dbReference type="Proteomes" id="UP000788419">
    <property type="component" value="Unassembled WGS sequence"/>
</dbReference>
<name>A0ABQ6ZA92_9GAMM</name>
<accession>A0ABQ6ZA92</accession>